<sequence length="81" mass="9578">MSLPICKTGLKKHVIKKDVFEREIKICQEYYKKKEGCGWGKCSECGVPFLLYKLYKGKLIEDKNSIRKFRVEVFKSKKMPK</sequence>
<proteinExistence type="predicted"/>
<dbReference type="AlphaFoldDB" id="A0A2M8D7Y1"/>
<protein>
    <submittedName>
        <fullName evidence="1">Uncharacterized protein</fullName>
    </submittedName>
</protein>
<gene>
    <name evidence="1" type="ORF">CO087_02070</name>
</gene>
<accession>A0A2M8D7Y1</accession>
<organism evidence="1 2">
    <name type="scientific">Candidatus Wolfebacteria bacterium CG_4_9_14_0_8_um_filter_39_46</name>
    <dbReference type="NCBI Taxonomy" id="1975064"/>
    <lineage>
        <taxon>Bacteria</taxon>
        <taxon>Candidatus Wolfeibacteriota</taxon>
    </lineage>
</organism>
<dbReference type="EMBL" id="PFTL01000040">
    <property type="protein sequence ID" value="PJB83281.1"/>
    <property type="molecule type" value="Genomic_DNA"/>
</dbReference>
<reference evidence="2" key="1">
    <citation type="submission" date="2017-09" db="EMBL/GenBank/DDBJ databases">
        <title>Depth-based differentiation of microbial function through sediment-hosted aquifers and enrichment of novel symbionts in the deep terrestrial subsurface.</title>
        <authorList>
            <person name="Probst A.J."/>
            <person name="Ladd B."/>
            <person name="Jarett J.K."/>
            <person name="Geller-Mcgrath D.E."/>
            <person name="Sieber C.M.K."/>
            <person name="Emerson J.B."/>
            <person name="Anantharaman K."/>
            <person name="Thomas B.C."/>
            <person name="Malmstrom R."/>
            <person name="Stieglmeier M."/>
            <person name="Klingl A."/>
            <person name="Woyke T."/>
            <person name="Ryan C.M."/>
            <person name="Banfield J.F."/>
        </authorList>
    </citation>
    <scope>NUCLEOTIDE SEQUENCE [LARGE SCALE GENOMIC DNA]</scope>
</reference>
<comment type="caution">
    <text evidence="1">The sequence shown here is derived from an EMBL/GenBank/DDBJ whole genome shotgun (WGS) entry which is preliminary data.</text>
</comment>
<name>A0A2M8D7Y1_9BACT</name>
<evidence type="ECO:0000313" key="2">
    <source>
        <dbReference type="Proteomes" id="UP000230577"/>
    </source>
</evidence>
<evidence type="ECO:0000313" key="1">
    <source>
        <dbReference type="EMBL" id="PJB83281.1"/>
    </source>
</evidence>
<dbReference type="Proteomes" id="UP000230577">
    <property type="component" value="Unassembled WGS sequence"/>
</dbReference>